<evidence type="ECO:0000256" key="2">
    <source>
        <dbReference type="ARBA" id="ARBA00022801"/>
    </source>
</evidence>
<gene>
    <name evidence="5" type="ORF">IGU_03222</name>
</gene>
<dbReference type="AlphaFoldDB" id="A0A9W5QE69"/>
<dbReference type="Pfam" id="PF00293">
    <property type="entry name" value="NUDIX"/>
    <property type="match status" value="1"/>
</dbReference>
<dbReference type="PRINTS" id="PR00502">
    <property type="entry name" value="NUDIXFAMILY"/>
</dbReference>
<sequence length="158" mass="18010">MCKYNGKRRLYIENIMQVRVTGILIEDEKVLLVKQKVANRDWSLPGGRVENGETLEEAMIREMREETGLEVKIKKLLYVCDKPDASPSLLHITFLLERIEGEITLPSNEFDHNPIHDVQMVPINELSYYGFSETFINLISGGFANAGSYQGLKQHIGL</sequence>
<evidence type="ECO:0000256" key="1">
    <source>
        <dbReference type="ARBA" id="ARBA00001946"/>
    </source>
</evidence>
<dbReference type="Gene3D" id="3.90.79.10">
    <property type="entry name" value="Nucleoside Triphosphate Pyrophosphohydrolase"/>
    <property type="match status" value="1"/>
</dbReference>
<organism evidence="5 6">
    <name type="scientific">Bacillus cereus ISP2954</name>
    <dbReference type="NCBI Taxonomy" id="1053215"/>
    <lineage>
        <taxon>Bacteria</taxon>
        <taxon>Bacillati</taxon>
        <taxon>Bacillota</taxon>
        <taxon>Bacilli</taxon>
        <taxon>Bacillales</taxon>
        <taxon>Bacillaceae</taxon>
        <taxon>Bacillus</taxon>
        <taxon>Bacillus cereus group</taxon>
    </lineage>
</organism>
<comment type="similarity">
    <text evidence="3">Belongs to the Nudix hydrolase family.</text>
</comment>
<evidence type="ECO:0000259" key="4">
    <source>
        <dbReference type="PROSITE" id="PS51462"/>
    </source>
</evidence>
<evidence type="ECO:0000313" key="6">
    <source>
        <dbReference type="Proteomes" id="UP000013989"/>
    </source>
</evidence>
<evidence type="ECO:0000313" key="5">
    <source>
        <dbReference type="EMBL" id="EOP59804.1"/>
    </source>
</evidence>
<dbReference type="Proteomes" id="UP000013989">
    <property type="component" value="Unassembled WGS sequence"/>
</dbReference>
<dbReference type="InterPro" id="IPR020476">
    <property type="entry name" value="Nudix_hydrolase"/>
</dbReference>
<dbReference type="InterPro" id="IPR000086">
    <property type="entry name" value="NUDIX_hydrolase_dom"/>
</dbReference>
<dbReference type="GO" id="GO:0016787">
    <property type="term" value="F:hydrolase activity"/>
    <property type="evidence" value="ECO:0007669"/>
    <property type="project" value="UniProtKB-KW"/>
</dbReference>
<protein>
    <submittedName>
        <fullName evidence="5">Phosphohydrolase (MutT/nudix family protein)</fullName>
    </submittedName>
</protein>
<comment type="caution">
    <text evidence="5">The sequence shown here is derived from an EMBL/GenBank/DDBJ whole genome shotgun (WGS) entry which is preliminary data.</text>
</comment>
<dbReference type="PROSITE" id="PS51462">
    <property type="entry name" value="NUDIX"/>
    <property type="match status" value="1"/>
</dbReference>
<dbReference type="PROSITE" id="PS00893">
    <property type="entry name" value="NUDIX_BOX"/>
    <property type="match status" value="1"/>
</dbReference>
<dbReference type="InterPro" id="IPR015797">
    <property type="entry name" value="NUDIX_hydrolase-like_dom_sf"/>
</dbReference>
<proteinExistence type="inferred from homology"/>
<keyword evidence="2 3" id="KW-0378">Hydrolase</keyword>
<name>A0A9W5QE69_BACCE</name>
<dbReference type="EMBL" id="AHEJ01000099">
    <property type="protein sequence ID" value="EOP59804.1"/>
    <property type="molecule type" value="Genomic_DNA"/>
</dbReference>
<dbReference type="PANTHER" id="PTHR43046">
    <property type="entry name" value="GDP-MANNOSE MANNOSYL HYDROLASE"/>
    <property type="match status" value="1"/>
</dbReference>
<reference evidence="5 6" key="1">
    <citation type="submission" date="2012-12" db="EMBL/GenBank/DDBJ databases">
        <title>The Genome Sequence of Bacillus cereus ISP2954.</title>
        <authorList>
            <consortium name="The Broad Institute Genome Sequencing Platform"/>
            <consortium name="The Broad Institute Genome Sequencing Center for Infectious Disease"/>
            <person name="Feldgarden M."/>
            <person name="Van der Auwera G.A."/>
            <person name="Mahillon J."/>
            <person name="Duprez V."/>
            <person name="Timmery S."/>
            <person name="Mattelet C."/>
            <person name="Dierick K."/>
            <person name="Sun M."/>
            <person name="Yu Z."/>
            <person name="Zhu L."/>
            <person name="Hu X."/>
            <person name="Shank E.B."/>
            <person name="Swiecicka I."/>
            <person name="Hansen B.M."/>
            <person name="Andrup L."/>
            <person name="Walker B."/>
            <person name="Young S.K."/>
            <person name="Zeng Q."/>
            <person name="Gargeya S."/>
            <person name="Fitzgerald M."/>
            <person name="Haas B."/>
            <person name="Abouelleil A."/>
            <person name="Alvarado L."/>
            <person name="Arachchi H.M."/>
            <person name="Berlin A.M."/>
            <person name="Chapman S.B."/>
            <person name="Dewar J."/>
            <person name="Goldberg J."/>
            <person name="Griggs A."/>
            <person name="Gujja S."/>
            <person name="Hansen M."/>
            <person name="Howarth C."/>
            <person name="Imamovic A."/>
            <person name="Larimer J."/>
            <person name="McCowan C."/>
            <person name="Murphy C."/>
            <person name="Neiman D."/>
            <person name="Pearson M."/>
            <person name="Priest M."/>
            <person name="Roberts A."/>
            <person name="Saif S."/>
            <person name="Shea T."/>
            <person name="Sisk P."/>
            <person name="Sykes S."/>
            <person name="Wortman J."/>
            <person name="Nusbaum C."/>
            <person name="Birren B."/>
        </authorList>
    </citation>
    <scope>NUCLEOTIDE SEQUENCE [LARGE SCALE GENOMIC DNA]</scope>
    <source>
        <strain evidence="5 6">ISP2954</strain>
    </source>
</reference>
<dbReference type="InterPro" id="IPR020084">
    <property type="entry name" value="NUDIX_hydrolase_CS"/>
</dbReference>
<accession>A0A9W5QE69</accession>
<feature type="domain" description="Nudix hydrolase" evidence="4">
    <location>
        <begin position="16"/>
        <end position="145"/>
    </location>
</feature>
<comment type="cofactor">
    <cofactor evidence="1">
        <name>Mg(2+)</name>
        <dbReference type="ChEBI" id="CHEBI:18420"/>
    </cofactor>
</comment>
<evidence type="ECO:0000256" key="3">
    <source>
        <dbReference type="RuleBase" id="RU003476"/>
    </source>
</evidence>
<dbReference type="PANTHER" id="PTHR43046:SF2">
    <property type="entry name" value="8-OXO-DGTP DIPHOSPHATASE-RELATED"/>
    <property type="match status" value="1"/>
</dbReference>
<dbReference type="SUPFAM" id="SSF55811">
    <property type="entry name" value="Nudix"/>
    <property type="match status" value="1"/>
</dbReference>